<dbReference type="Pfam" id="PF04138">
    <property type="entry name" value="GtrA_DPMS_TM"/>
    <property type="match status" value="1"/>
</dbReference>
<keyword evidence="5 7" id="KW-0472">Membrane</keyword>
<proteinExistence type="inferred from homology"/>
<evidence type="ECO:0000313" key="10">
    <source>
        <dbReference type="Proteomes" id="UP001549257"/>
    </source>
</evidence>
<feature type="transmembrane region" description="Helical" evidence="7">
    <location>
        <begin position="25"/>
        <end position="43"/>
    </location>
</feature>
<evidence type="ECO:0000256" key="3">
    <source>
        <dbReference type="ARBA" id="ARBA00022692"/>
    </source>
</evidence>
<gene>
    <name evidence="9" type="ORF">ABIE21_003492</name>
</gene>
<feature type="transmembrane region" description="Helical" evidence="7">
    <location>
        <begin position="110"/>
        <end position="129"/>
    </location>
</feature>
<comment type="caution">
    <text evidence="9">The sequence shown here is derived from an EMBL/GenBank/DDBJ whole genome shotgun (WGS) entry which is preliminary data.</text>
</comment>
<dbReference type="InterPro" id="IPR007267">
    <property type="entry name" value="GtrA_DPMS_TM"/>
</dbReference>
<sequence>MAANGTPMLDRVSIRALLAREQVRFLLVGGVNTLVGYGFYALFLLFAGYLVSLYLSYAVAISIAFVLHRRFTFRVTGNVVVDFARFVGVYVISLAVNTAVLPLLVEVAGLHPLAAQAIALVITTLISYVGHKWFSFRRSASPPQPSSSASHPQVESQRP</sequence>
<evidence type="ECO:0000313" key="9">
    <source>
        <dbReference type="EMBL" id="MET4583961.1"/>
    </source>
</evidence>
<organism evidence="9 10">
    <name type="scientific">Conyzicola nivalis</name>
    <dbReference type="NCBI Taxonomy" id="1477021"/>
    <lineage>
        <taxon>Bacteria</taxon>
        <taxon>Bacillati</taxon>
        <taxon>Actinomycetota</taxon>
        <taxon>Actinomycetes</taxon>
        <taxon>Micrococcales</taxon>
        <taxon>Microbacteriaceae</taxon>
        <taxon>Conyzicola</taxon>
    </lineage>
</organism>
<keyword evidence="10" id="KW-1185">Reference proteome</keyword>
<dbReference type="EMBL" id="JBEPSJ010000005">
    <property type="protein sequence ID" value="MET4583961.1"/>
    <property type="molecule type" value="Genomic_DNA"/>
</dbReference>
<evidence type="ECO:0000256" key="1">
    <source>
        <dbReference type="ARBA" id="ARBA00004141"/>
    </source>
</evidence>
<accession>A0ABV2QSB7</accession>
<dbReference type="InterPro" id="IPR051401">
    <property type="entry name" value="GtrA_CellWall_Glycosyl"/>
</dbReference>
<evidence type="ECO:0000256" key="6">
    <source>
        <dbReference type="SAM" id="MobiDB-lite"/>
    </source>
</evidence>
<feature type="compositionally biased region" description="Low complexity" evidence="6">
    <location>
        <begin position="140"/>
        <end position="153"/>
    </location>
</feature>
<comment type="subcellular location">
    <subcellularLocation>
        <location evidence="1">Membrane</location>
        <topology evidence="1">Multi-pass membrane protein</topology>
    </subcellularLocation>
</comment>
<name>A0ABV2QSB7_9MICO</name>
<dbReference type="PANTHER" id="PTHR38459">
    <property type="entry name" value="PROPHAGE BACTOPRENOL-LINKED GLUCOSE TRANSLOCASE HOMOLOG"/>
    <property type="match status" value="1"/>
</dbReference>
<keyword evidence="4 7" id="KW-1133">Transmembrane helix</keyword>
<reference evidence="9 10" key="1">
    <citation type="submission" date="2024-06" db="EMBL/GenBank/DDBJ databases">
        <title>Sorghum-associated microbial communities from plants grown in Nebraska, USA.</title>
        <authorList>
            <person name="Schachtman D."/>
        </authorList>
    </citation>
    <scope>NUCLEOTIDE SEQUENCE [LARGE SCALE GENOMIC DNA]</scope>
    <source>
        <strain evidence="9 10">2857</strain>
    </source>
</reference>
<feature type="transmembrane region" description="Helical" evidence="7">
    <location>
        <begin position="79"/>
        <end position="104"/>
    </location>
</feature>
<evidence type="ECO:0000256" key="2">
    <source>
        <dbReference type="ARBA" id="ARBA00009399"/>
    </source>
</evidence>
<feature type="region of interest" description="Disordered" evidence="6">
    <location>
        <begin position="140"/>
        <end position="159"/>
    </location>
</feature>
<evidence type="ECO:0000259" key="8">
    <source>
        <dbReference type="Pfam" id="PF04138"/>
    </source>
</evidence>
<protein>
    <submittedName>
        <fullName evidence="9">Flippase GtrA</fullName>
    </submittedName>
</protein>
<dbReference type="PANTHER" id="PTHR38459:SF1">
    <property type="entry name" value="PROPHAGE BACTOPRENOL-LINKED GLUCOSE TRANSLOCASE HOMOLOG"/>
    <property type="match status" value="1"/>
</dbReference>
<comment type="similarity">
    <text evidence="2">Belongs to the GtrA family.</text>
</comment>
<evidence type="ECO:0000256" key="4">
    <source>
        <dbReference type="ARBA" id="ARBA00022989"/>
    </source>
</evidence>
<feature type="domain" description="GtrA/DPMS transmembrane" evidence="8">
    <location>
        <begin position="24"/>
        <end position="136"/>
    </location>
</feature>
<dbReference type="Proteomes" id="UP001549257">
    <property type="component" value="Unassembled WGS sequence"/>
</dbReference>
<evidence type="ECO:0000256" key="5">
    <source>
        <dbReference type="ARBA" id="ARBA00023136"/>
    </source>
</evidence>
<feature type="transmembrane region" description="Helical" evidence="7">
    <location>
        <begin position="49"/>
        <end position="67"/>
    </location>
</feature>
<evidence type="ECO:0000256" key="7">
    <source>
        <dbReference type="SAM" id="Phobius"/>
    </source>
</evidence>
<keyword evidence="3 7" id="KW-0812">Transmembrane</keyword>